<keyword evidence="11" id="KW-1185">Reference proteome</keyword>
<dbReference type="GO" id="GO:0050839">
    <property type="term" value="F:cell adhesion molecule binding"/>
    <property type="evidence" value="ECO:0007669"/>
    <property type="project" value="TreeGrafter"/>
</dbReference>
<reference evidence="8" key="1">
    <citation type="submission" date="2021-02" db="EMBL/GenBank/DDBJ databases">
        <authorList>
            <person name="Nowell W R."/>
        </authorList>
    </citation>
    <scope>NUCLEOTIDE SEQUENCE</scope>
</reference>
<evidence type="ECO:0000256" key="4">
    <source>
        <dbReference type="ARBA" id="ARBA00023180"/>
    </source>
</evidence>
<evidence type="ECO:0000313" key="7">
    <source>
        <dbReference type="EMBL" id="CAF0837010.1"/>
    </source>
</evidence>
<feature type="domain" description="Ig-like" evidence="6">
    <location>
        <begin position="221"/>
        <end position="316"/>
    </location>
</feature>
<dbReference type="Gene3D" id="2.60.40.10">
    <property type="entry name" value="Immunoglobulins"/>
    <property type="match status" value="2"/>
</dbReference>
<keyword evidence="4" id="KW-0325">Glycoprotein</keyword>
<dbReference type="EMBL" id="CAJOBC010003005">
    <property type="protein sequence ID" value="CAF3762404.1"/>
    <property type="molecule type" value="Genomic_DNA"/>
</dbReference>
<evidence type="ECO:0000313" key="9">
    <source>
        <dbReference type="EMBL" id="CAF3621990.1"/>
    </source>
</evidence>
<evidence type="ECO:0000313" key="10">
    <source>
        <dbReference type="EMBL" id="CAF3762404.1"/>
    </source>
</evidence>
<dbReference type="Proteomes" id="UP000682733">
    <property type="component" value="Unassembled WGS sequence"/>
</dbReference>
<protein>
    <recommendedName>
        <fullName evidence="6">Ig-like domain-containing protein</fullName>
    </recommendedName>
</protein>
<dbReference type="GO" id="GO:0005886">
    <property type="term" value="C:plasma membrane"/>
    <property type="evidence" value="ECO:0007669"/>
    <property type="project" value="TreeGrafter"/>
</dbReference>
<dbReference type="Pfam" id="PF07679">
    <property type="entry name" value="I-set"/>
    <property type="match status" value="1"/>
</dbReference>
<name>A0A814FUT8_9BILA</name>
<dbReference type="EMBL" id="CAJNOK010001942">
    <property type="protein sequence ID" value="CAF0837010.1"/>
    <property type="molecule type" value="Genomic_DNA"/>
</dbReference>
<dbReference type="EMBL" id="CAJOBA010001945">
    <property type="protein sequence ID" value="CAF3621990.1"/>
    <property type="molecule type" value="Genomic_DNA"/>
</dbReference>
<dbReference type="InterPro" id="IPR013783">
    <property type="entry name" value="Ig-like_fold"/>
</dbReference>
<dbReference type="AlphaFoldDB" id="A0A814FUT8"/>
<evidence type="ECO:0000259" key="6">
    <source>
        <dbReference type="PROSITE" id="PS50835"/>
    </source>
</evidence>
<evidence type="ECO:0000313" key="8">
    <source>
        <dbReference type="EMBL" id="CAF0990385.1"/>
    </source>
</evidence>
<sequence>MYICTELFYTYFTMSTFLFQLSWQHSSLILPSNHYHSDDYDNTRDDANEIDSEHISAYSGQAAKFVCDLPEKYSGKRADFYGPYGRLLDDSNGGDSWSPNRYATERTYAWTYTININEVTEDDVGEYLCKVGEHVIRKFNLTVLTPPKIFDINVEPRDMIEGQQVTLKCQAQGVPNIIANKHQLFIRNFTRSTPNDFECIADNSIPPRDTKAIKLIPTISPEINIQYSLSRTTRQGLSSLILNCTVIANPLSYARWKKNRQDIHQQQSNTVTIHQKVVNDIQLNIVLNVKAENISDLYGIYECEAENRLKTTKSFIIIDETSLINIANAQPTKSQNNRHIYRQPSSSDSSSTTETYEILAKVVNIQVTYRGTLTSPLS</sequence>
<evidence type="ECO:0000313" key="11">
    <source>
        <dbReference type="Proteomes" id="UP000663829"/>
    </source>
</evidence>
<evidence type="ECO:0000256" key="1">
    <source>
        <dbReference type="ARBA" id="ARBA00004479"/>
    </source>
</evidence>
<dbReference type="Proteomes" id="UP000663829">
    <property type="component" value="Unassembled WGS sequence"/>
</dbReference>
<dbReference type="CDD" id="cd00096">
    <property type="entry name" value="Ig"/>
    <property type="match status" value="1"/>
</dbReference>
<dbReference type="GO" id="GO:0098609">
    <property type="term" value="P:cell-cell adhesion"/>
    <property type="evidence" value="ECO:0007669"/>
    <property type="project" value="TreeGrafter"/>
</dbReference>
<dbReference type="GO" id="GO:0005911">
    <property type="term" value="C:cell-cell junction"/>
    <property type="evidence" value="ECO:0007669"/>
    <property type="project" value="TreeGrafter"/>
</dbReference>
<gene>
    <name evidence="8" type="ORF">GPM918_LOCUS13222</name>
    <name evidence="7" type="ORF">OVA965_LOCUS6446</name>
    <name evidence="10" type="ORF">SRO942_LOCUS13222</name>
    <name evidence="9" type="ORF">TMI583_LOCUS6449</name>
</gene>
<dbReference type="OrthoDB" id="10012075at2759"/>
<keyword evidence="3" id="KW-1015">Disulfide bond</keyword>
<evidence type="ECO:0000256" key="2">
    <source>
        <dbReference type="ARBA" id="ARBA00023136"/>
    </source>
</evidence>
<proteinExistence type="predicted"/>
<evidence type="ECO:0000256" key="3">
    <source>
        <dbReference type="ARBA" id="ARBA00023157"/>
    </source>
</evidence>
<dbReference type="InterPro" id="IPR007110">
    <property type="entry name" value="Ig-like_dom"/>
</dbReference>
<dbReference type="InterPro" id="IPR003599">
    <property type="entry name" value="Ig_sub"/>
</dbReference>
<comment type="caution">
    <text evidence="8">The sequence shown here is derived from an EMBL/GenBank/DDBJ whole genome shotgun (WGS) entry which is preliminary data.</text>
</comment>
<dbReference type="PANTHER" id="PTHR11640">
    <property type="entry name" value="NEPHRIN"/>
    <property type="match status" value="1"/>
</dbReference>
<keyword evidence="2" id="KW-0472">Membrane</keyword>
<dbReference type="InterPro" id="IPR036179">
    <property type="entry name" value="Ig-like_dom_sf"/>
</dbReference>
<keyword evidence="5" id="KW-0393">Immunoglobulin domain</keyword>
<dbReference type="SMART" id="SM00409">
    <property type="entry name" value="IG"/>
    <property type="match status" value="2"/>
</dbReference>
<comment type="subcellular location">
    <subcellularLocation>
        <location evidence="1">Membrane</location>
        <topology evidence="1">Single-pass type I membrane protein</topology>
    </subcellularLocation>
</comment>
<evidence type="ECO:0000256" key="5">
    <source>
        <dbReference type="ARBA" id="ARBA00023319"/>
    </source>
</evidence>
<dbReference type="InterPro" id="IPR051275">
    <property type="entry name" value="Cell_adhesion_signaling"/>
</dbReference>
<dbReference type="PROSITE" id="PS50835">
    <property type="entry name" value="IG_LIKE"/>
    <property type="match status" value="1"/>
</dbReference>
<dbReference type="PANTHER" id="PTHR11640:SF158">
    <property type="entry name" value="V-SET AND IMMUNOGLOBULIN DOMAIN-CONTAINING PROTEIN 10-LIKE 2"/>
    <property type="match status" value="1"/>
</dbReference>
<accession>A0A814FUT8</accession>
<dbReference type="EMBL" id="CAJNOQ010003005">
    <property type="protein sequence ID" value="CAF0990385.1"/>
    <property type="molecule type" value="Genomic_DNA"/>
</dbReference>
<dbReference type="SUPFAM" id="SSF48726">
    <property type="entry name" value="Immunoglobulin"/>
    <property type="match status" value="3"/>
</dbReference>
<dbReference type="Proteomes" id="UP000681722">
    <property type="component" value="Unassembled WGS sequence"/>
</dbReference>
<dbReference type="Proteomes" id="UP000677228">
    <property type="component" value="Unassembled WGS sequence"/>
</dbReference>
<dbReference type="InterPro" id="IPR013098">
    <property type="entry name" value="Ig_I-set"/>
</dbReference>
<organism evidence="8 11">
    <name type="scientific">Didymodactylos carnosus</name>
    <dbReference type="NCBI Taxonomy" id="1234261"/>
    <lineage>
        <taxon>Eukaryota</taxon>
        <taxon>Metazoa</taxon>
        <taxon>Spiralia</taxon>
        <taxon>Gnathifera</taxon>
        <taxon>Rotifera</taxon>
        <taxon>Eurotatoria</taxon>
        <taxon>Bdelloidea</taxon>
        <taxon>Philodinida</taxon>
        <taxon>Philodinidae</taxon>
        <taxon>Didymodactylos</taxon>
    </lineage>
</organism>